<evidence type="ECO:0000256" key="2">
    <source>
        <dbReference type="SAM" id="Coils"/>
    </source>
</evidence>
<keyword evidence="4" id="KW-1185">Reference proteome</keyword>
<dbReference type="PANTHER" id="PTHR32083">
    <property type="entry name" value="CILIA AND FLAGELLA-ASSOCIATED PROTEIN 58-RELATED"/>
    <property type="match status" value="1"/>
</dbReference>
<feature type="coiled-coil region" evidence="2">
    <location>
        <begin position="75"/>
        <end position="191"/>
    </location>
</feature>
<reference evidence="3" key="1">
    <citation type="submission" date="2025-08" db="UniProtKB">
        <authorList>
            <consortium name="Ensembl"/>
        </authorList>
    </citation>
    <scope>IDENTIFICATION</scope>
</reference>
<accession>A0A671L3Q1</accession>
<keyword evidence="1 2" id="KW-0175">Coiled coil</keyword>
<dbReference type="GO" id="GO:0005856">
    <property type="term" value="C:cytoskeleton"/>
    <property type="evidence" value="ECO:0007669"/>
    <property type="project" value="TreeGrafter"/>
</dbReference>
<evidence type="ECO:0000313" key="4">
    <source>
        <dbReference type="Proteomes" id="UP000472260"/>
    </source>
</evidence>
<protein>
    <submittedName>
        <fullName evidence="3">Coiled-coil domain-containing protein 146-like</fullName>
    </submittedName>
</protein>
<dbReference type="Proteomes" id="UP000472260">
    <property type="component" value="Unassembled WGS sequence"/>
</dbReference>
<gene>
    <name evidence="3" type="primary">ccdc146</name>
</gene>
<proteinExistence type="predicted"/>
<reference evidence="3" key="2">
    <citation type="submission" date="2025-09" db="UniProtKB">
        <authorList>
            <consortium name="Ensembl"/>
        </authorList>
    </citation>
    <scope>IDENTIFICATION</scope>
</reference>
<evidence type="ECO:0000313" key="3">
    <source>
        <dbReference type="Ensembl" id="ENSSANP00000012563.1"/>
    </source>
</evidence>
<dbReference type="Ensembl" id="ENSSANT00000013426.1">
    <property type="protein sequence ID" value="ENSSANP00000012563.1"/>
    <property type="gene ID" value="ENSSANG00000006744.1"/>
</dbReference>
<name>A0A671L3Q1_9TELE</name>
<feature type="coiled-coil region" evidence="2">
    <location>
        <begin position="2"/>
        <end position="39"/>
    </location>
</feature>
<organism evidence="3 4">
    <name type="scientific">Sinocyclocheilus anshuiensis</name>
    <dbReference type="NCBI Taxonomy" id="1608454"/>
    <lineage>
        <taxon>Eukaryota</taxon>
        <taxon>Metazoa</taxon>
        <taxon>Chordata</taxon>
        <taxon>Craniata</taxon>
        <taxon>Vertebrata</taxon>
        <taxon>Euteleostomi</taxon>
        <taxon>Actinopterygii</taxon>
        <taxon>Neopterygii</taxon>
        <taxon>Teleostei</taxon>
        <taxon>Ostariophysi</taxon>
        <taxon>Cypriniformes</taxon>
        <taxon>Cyprinidae</taxon>
        <taxon>Cyprininae</taxon>
        <taxon>Sinocyclocheilus</taxon>
    </lineage>
</organism>
<dbReference type="AlphaFoldDB" id="A0A671L3Q1"/>
<evidence type="ECO:0000256" key="1">
    <source>
        <dbReference type="ARBA" id="ARBA00023054"/>
    </source>
</evidence>
<sequence length="360" mass="42337">MKNELSRVLQVLQEMHQKREEQKLNLGRLTDTINMLEQKKLHMCKSYEAAMQERNQRAVQLVEKEQELCIFYEKLNVLVKMIEDSNLKIQNMEDEISNLKIDQKEQERQNNFLRKQLSSKRALEEESILLQIQLSETKDRLTELEKACVNHTRARKLSGEDPSPEELIKKIEQLEVHLTDKEAQLLEMELVYEQVTRLSQRIQIKAENGKEDTLHLAKNVNELQAQIRERTRKMMAVVAELSMRQAECMTLQQEMKEKELQLDLCQRSVEQGLPPSDNIENEWLRCLRDQHRRQLAEEDEWNHLPNGVYTTAELRPNAYIPTDDPLPVPKHYGALAPFKPTEPGANIRHIRKPKNKPIEI</sequence>
<dbReference type="PANTHER" id="PTHR32083:SF34">
    <property type="entry name" value="COILED-COIL DOMAIN-CONTAINING PROTEIN 146"/>
    <property type="match status" value="1"/>
</dbReference>